<evidence type="ECO:0000313" key="2">
    <source>
        <dbReference type="Proteomes" id="UP000605518"/>
    </source>
</evidence>
<sequence length="95" mass="11149">MRCQFIGASKFRIFIRLKEFVPILDCNFPPTMVHPALWDLLGEKLDIRFDIADDPMQLAKDITDDLNSYLADPKIEIVFIENDNSREVPWQPRLQ</sequence>
<name>A0A7S5QXR0_9CAUD</name>
<reference evidence="1" key="1">
    <citation type="submission" date="2020-01" db="EMBL/GenBank/DDBJ databases">
        <title>Patterns of diversity and host range of bacteriophage communities associated with bean-nodulatin bacteria.</title>
        <authorList>
            <person name="Vann Cauwenberghe J."/>
            <person name="Santamaria R.I."/>
            <person name="Bustos P."/>
            <person name="Juarez S."/>
            <person name="Gonzalez V."/>
        </authorList>
    </citation>
    <scope>NUCLEOTIDE SEQUENCE</scope>
</reference>
<proteinExistence type="predicted"/>
<organism evidence="1 2">
    <name type="scientific">Rhizobium phage RHph_Y68</name>
    <dbReference type="NCBI Taxonomy" id="2509787"/>
    <lineage>
        <taxon>Viruses</taxon>
        <taxon>Duplodnaviria</taxon>
        <taxon>Heunggongvirae</taxon>
        <taxon>Uroviricota</taxon>
        <taxon>Caudoviricetes</taxon>
        <taxon>Pootjesviridae</taxon>
        <taxon>Staniewskivirinae</taxon>
        <taxon>Trinifflemingvirus</taxon>
        <taxon>Trinifflemingvirus Y68</taxon>
    </lineage>
</organism>
<keyword evidence="2" id="KW-1185">Reference proteome</keyword>
<dbReference type="EMBL" id="MN988486">
    <property type="protein sequence ID" value="QIG67967.1"/>
    <property type="molecule type" value="Genomic_DNA"/>
</dbReference>
<gene>
    <name evidence="1" type="ORF">EVB55_032</name>
</gene>
<accession>A0A7S5QXR0</accession>
<evidence type="ECO:0000313" key="1">
    <source>
        <dbReference type="EMBL" id="QIG67967.1"/>
    </source>
</evidence>
<dbReference type="Proteomes" id="UP000605518">
    <property type="component" value="Segment"/>
</dbReference>
<protein>
    <submittedName>
        <fullName evidence="1">Uncharacterized protein</fullName>
    </submittedName>
</protein>